<protein>
    <submittedName>
        <fullName evidence="2">Uncharacterized protein</fullName>
    </submittedName>
</protein>
<dbReference type="Proteomes" id="UP000265515">
    <property type="component" value="Unassembled WGS sequence"/>
</dbReference>
<accession>A0A388KUC5</accession>
<dbReference type="EMBL" id="BFEA01000187">
    <property type="protein sequence ID" value="GBG73657.1"/>
    <property type="molecule type" value="Genomic_DNA"/>
</dbReference>
<evidence type="ECO:0000313" key="2">
    <source>
        <dbReference type="EMBL" id="GBG73657.1"/>
    </source>
</evidence>
<evidence type="ECO:0000256" key="1">
    <source>
        <dbReference type="SAM" id="MobiDB-lite"/>
    </source>
</evidence>
<organism evidence="2 3">
    <name type="scientific">Chara braunii</name>
    <name type="common">Braun's stonewort</name>
    <dbReference type="NCBI Taxonomy" id="69332"/>
    <lineage>
        <taxon>Eukaryota</taxon>
        <taxon>Viridiplantae</taxon>
        <taxon>Streptophyta</taxon>
        <taxon>Charophyceae</taxon>
        <taxon>Charales</taxon>
        <taxon>Characeae</taxon>
        <taxon>Chara</taxon>
    </lineage>
</organism>
<dbReference type="Gramene" id="GBG73657">
    <property type="protein sequence ID" value="GBG73657"/>
    <property type="gene ID" value="CBR_g17000"/>
</dbReference>
<proteinExistence type="predicted"/>
<sequence length="274" mass="31853">MRWSTTKLQSQGDLVFFTLRRESWWPELKKVVEVMESLYNLLWRMDKDRTAPSNLVESDKLMRRMLGEFVLTTEQRDTVLEKFFEFLSELEADDGSTLDEPVEEKDKTEEELVRELAFTKTPKGRIPKCLEHEDEELEKMKKRVGERESQPVGGQGRLEEDEEDALGQGEEEAEQEIGQPAQQEENMDTQEKEEDDGMDQRKEEMNEGDGEDVEQQEEDPEESGREQQQEMIETSDMEMEKNAPTTVYKRWKRTAEAAGSPENSPDFPANNAEA</sequence>
<dbReference type="AlphaFoldDB" id="A0A388KUC5"/>
<dbReference type="OrthoDB" id="4951847at2759"/>
<gene>
    <name evidence="2" type="ORF">CBR_g17000</name>
</gene>
<keyword evidence="3" id="KW-1185">Reference proteome</keyword>
<evidence type="ECO:0000313" key="3">
    <source>
        <dbReference type="Proteomes" id="UP000265515"/>
    </source>
</evidence>
<feature type="compositionally biased region" description="Acidic residues" evidence="1">
    <location>
        <begin position="206"/>
        <end position="221"/>
    </location>
</feature>
<comment type="caution">
    <text evidence="2">The sequence shown here is derived from an EMBL/GenBank/DDBJ whole genome shotgun (WGS) entry which is preliminary data.</text>
</comment>
<feature type="region of interest" description="Disordered" evidence="1">
    <location>
        <begin position="137"/>
        <end position="274"/>
    </location>
</feature>
<name>A0A388KUC5_CHABU</name>
<reference evidence="2 3" key="1">
    <citation type="journal article" date="2018" name="Cell">
        <title>The Chara Genome: Secondary Complexity and Implications for Plant Terrestrialization.</title>
        <authorList>
            <person name="Nishiyama T."/>
            <person name="Sakayama H."/>
            <person name="Vries J.D."/>
            <person name="Buschmann H."/>
            <person name="Saint-Marcoux D."/>
            <person name="Ullrich K.K."/>
            <person name="Haas F.B."/>
            <person name="Vanderstraeten L."/>
            <person name="Becker D."/>
            <person name="Lang D."/>
            <person name="Vosolsobe S."/>
            <person name="Rombauts S."/>
            <person name="Wilhelmsson P.K.I."/>
            <person name="Janitza P."/>
            <person name="Kern R."/>
            <person name="Heyl A."/>
            <person name="Rumpler F."/>
            <person name="Villalobos L.I.A.C."/>
            <person name="Clay J.M."/>
            <person name="Skokan R."/>
            <person name="Toyoda A."/>
            <person name="Suzuki Y."/>
            <person name="Kagoshima H."/>
            <person name="Schijlen E."/>
            <person name="Tajeshwar N."/>
            <person name="Catarino B."/>
            <person name="Hetherington A.J."/>
            <person name="Saltykova A."/>
            <person name="Bonnot C."/>
            <person name="Breuninger H."/>
            <person name="Symeonidi A."/>
            <person name="Radhakrishnan G.V."/>
            <person name="Van Nieuwerburgh F."/>
            <person name="Deforce D."/>
            <person name="Chang C."/>
            <person name="Karol K.G."/>
            <person name="Hedrich R."/>
            <person name="Ulvskov P."/>
            <person name="Glockner G."/>
            <person name="Delwiche C.F."/>
            <person name="Petrasek J."/>
            <person name="Van de Peer Y."/>
            <person name="Friml J."/>
            <person name="Beilby M."/>
            <person name="Dolan L."/>
            <person name="Kohara Y."/>
            <person name="Sugano S."/>
            <person name="Fujiyama A."/>
            <person name="Delaux P.-M."/>
            <person name="Quint M."/>
            <person name="TheiBen G."/>
            <person name="Hagemann M."/>
            <person name="Harholt J."/>
            <person name="Dunand C."/>
            <person name="Zachgo S."/>
            <person name="Langdale J."/>
            <person name="Maumus F."/>
            <person name="Straeten D.V.D."/>
            <person name="Gould S.B."/>
            <person name="Rensing S.A."/>
        </authorList>
    </citation>
    <scope>NUCLEOTIDE SEQUENCE [LARGE SCALE GENOMIC DNA]</scope>
    <source>
        <strain evidence="2 3">S276</strain>
    </source>
</reference>
<feature type="compositionally biased region" description="Acidic residues" evidence="1">
    <location>
        <begin position="185"/>
        <end position="197"/>
    </location>
</feature>
<feature type="compositionally biased region" description="Acidic residues" evidence="1">
    <location>
        <begin position="159"/>
        <end position="175"/>
    </location>
</feature>